<keyword evidence="3" id="KW-1185">Reference proteome</keyword>
<evidence type="ECO:0000313" key="3">
    <source>
        <dbReference type="Proteomes" id="UP001221898"/>
    </source>
</evidence>
<name>A0AAD7SRN6_9TELE</name>
<gene>
    <name evidence="2" type="ORF">AAFF_G00274410</name>
</gene>
<reference evidence="2" key="1">
    <citation type="journal article" date="2023" name="Science">
        <title>Genome structures resolve the early diversification of teleost fishes.</title>
        <authorList>
            <person name="Parey E."/>
            <person name="Louis A."/>
            <person name="Montfort J."/>
            <person name="Bouchez O."/>
            <person name="Roques C."/>
            <person name="Iampietro C."/>
            <person name="Lluch J."/>
            <person name="Castinel A."/>
            <person name="Donnadieu C."/>
            <person name="Desvignes T."/>
            <person name="Floi Bucao C."/>
            <person name="Jouanno E."/>
            <person name="Wen M."/>
            <person name="Mejri S."/>
            <person name="Dirks R."/>
            <person name="Jansen H."/>
            <person name="Henkel C."/>
            <person name="Chen W.J."/>
            <person name="Zahm M."/>
            <person name="Cabau C."/>
            <person name="Klopp C."/>
            <person name="Thompson A.W."/>
            <person name="Robinson-Rechavi M."/>
            <person name="Braasch I."/>
            <person name="Lecointre G."/>
            <person name="Bobe J."/>
            <person name="Postlethwait J.H."/>
            <person name="Berthelot C."/>
            <person name="Roest Crollius H."/>
            <person name="Guiguen Y."/>
        </authorList>
    </citation>
    <scope>NUCLEOTIDE SEQUENCE</scope>
    <source>
        <strain evidence="2">NC1722</strain>
    </source>
</reference>
<dbReference type="AlphaFoldDB" id="A0AAD7SRN6"/>
<dbReference type="EMBL" id="JAINUG010000038">
    <property type="protein sequence ID" value="KAJ8407584.1"/>
    <property type="molecule type" value="Genomic_DNA"/>
</dbReference>
<feature type="region of interest" description="Disordered" evidence="1">
    <location>
        <begin position="52"/>
        <end position="71"/>
    </location>
</feature>
<sequence>MYPVCEEQMVATLTSRSHSGQWLNYNRTCLIWPKVGGGEALKLRSQGDAIGPGLRQESLRPDPLLNRAPTPHLSPVSTLRIQRGSCLLRHTAALLWMLQLPGGASGEQPQEAGGPELLLGLIPATGGL</sequence>
<evidence type="ECO:0000256" key="1">
    <source>
        <dbReference type="SAM" id="MobiDB-lite"/>
    </source>
</evidence>
<organism evidence="2 3">
    <name type="scientific">Aldrovandia affinis</name>
    <dbReference type="NCBI Taxonomy" id="143900"/>
    <lineage>
        <taxon>Eukaryota</taxon>
        <taxon>Metazoa</taxon>
        <taxon>Chordata</taxon>
        <taxon>Craniata</taxon>
        <taxon>Vertebrata</taxon>
        <taxon>Euteleostomi</taxon>
        <taxon>Actinopterygii</taxon>
        <taxon>Neopterygii</taxon>
        <taxon>Teleostei</taxon>
        <taxon>Notacanthiformes</taxon>
        <taxon>Halosauridae</taxon>
        <taxon>Aldrovandia</taxon>
    </lineage>
</organism>
<comment type="caution">
    <text evidence="2">The sequence shown here is derived from an EMBL/GenBank/DDBJ whole genome shotgun (WGS) entry which is preliminary data.</text>
</comment>
<proteinExistence type="predicted"/>
<evidence type="ECO:0000313" key="2">
    <source>
        <dbReference type="EMBL" id="KAJ8407584.1"/>
    </source>
</evidence>
<dbReference type="Proteomes" id="UP001221898">
    <property type="component" value="Unassembled WGS sequence"/>
</dbReference>
<protein>
    <submittedName>
        <fullName evidence="2">Uncharacterized protein</fullName>
    </submittedName>
</protein>
<accession>A0AAD7SRN6</accession>